<protein>
    <submittedName>
        <fullName evidence="2">DUF1294 domain-containing protein</fullName>
    </submittedName>
</protein>
<gene>
    <name evidence="2" type="ORF">ACFPN5_22185</name>
</gene>
<name>A0ABW0L9G0_9BURK</name>
<keyword evidence="3" id="KW-1185">Reference proteome</keyword>
<accession>A0ABW0L9G0</accession>
<proteinExistence type="predicted"/>
<evidence type="ECO:0000313" key="3">
    <source>
        <dbReference type="Proteomes" id="UP001596050"/>
    </source>
</evidence>
<reference evidence="3" key="1">
    <citation type="journal article" date="2019" name="Int. J. Syst. Evol. Microbiol.">
        <title>The Global Catalogue of Microorganisms (GCM) 10K type strain sequencing project: providing services to taxonomists for standard genome sequencing and annotation.</title>
        <authorList>
            <consortium name="The Broad Institute Genomics Platform"/>
            <consortium name="The Broad Institute Genome Sequencing Center for Infectious Disease"/>
            <person name="Wu L."/>
            <person name="Ma J."/>
        </authorList>
    </citation>
    <scope>NUCLEOTIDE SEQUENCE [LARGE SCALE GENOMIC DNA]</scope>
    <source>
        <strain evidence="3">KACC 12649</strain>
    </source>
</reference>
<sequence length="113" mass="12543">MIYLPIVAFALVYAAASFAWQLPLLVAGAYLIISLTCFVAYAIDKSAARNKGWRTPERTLLLLGLACGWPGALLAQQWLRHKTAKRPFQQLFWCTVVANVAGFLYLSSQLAPR</sequence>
<comment type="caution">
    <text evidence="2">The sequence shown here is derived from an EMBL/GenBank/DDBJ whole genome shotgun (WGS) entry which is preliminary data.</text>
</comment>
<keyword evidence="1" id="KW-0472">Membrane</keyword>
<evidence type="ECO:0000256" key="1">
    <source>
        <dbReference type="SAM" id="Phobius"/>
    </source>
</evidence>
<dbReference type="Pfam" id="PF06961">
    <property type="entry name" value="DUF1294"/>
    <property type="match status" value="1"/>
</dbReference>
<dbReference type="EMBL" id="JBHSMU010000016">
    <property type="protein sequence ID" value="MFC5462523.1"/>
    <property type="molecule type" value="Genomic_DNA"/>
</dbReference>
<dbReference type="InterPro" id="IPR010718">
    <property type="entry name" value="DUF1294"/>
</dbReference>
<feature type="transmembrane region" description="Helical" evidence="1">
    <location>
        <begin position="60"/>
        <end position="78"/>
    </location>
</feature>
<feature type="transmembrane region" description="Helical" evidence="1">
    <location>
        <begin position="90"/>
        <end position="107"/>
    </location>
</feature>
<feature type="transmembrane region" description="Helical" evidence="1">
    <location>
        <begin position="29"/>
        <end position="48"/>
    </location>
</feature>
<evidence type="ECO:0000313" key="2">
    <source>
        <dbReference type="EMBL" id="MFC5462523.1"/>
    </source>
</evidence>
<keyword evidence="1" id="KW-1133">Transmembrane helix</keyword>
<dbReference type="RefSeq" id="WP_379786006.1">
    <property type="nucleotide sequence ID" value="NZ_JBHSMU010000016.1"/>
</dbReference>
<keyword evidence="1" id="KW-0812">Transmembrane</keyword>
<organism evidence="2 3">
    <name type="scientific">Massilia niabensis</name>
    <dbReference type="NCBI Taxonomy" id="544910"/>
    <lineage>
        <taxon>Bacteria</taxon>
        <taxon>Pseudomonadati</taxon>
        <taxon>Pseudomonadota</taxon>
        <taxon>Betaproteobacteria</taxon>
        <taxon>Burkholderiales</taxon>
        <taxon>Oxalobacteraceae</taxon>
        <taxon>Telluria group</taxon>
        <taxon>Massilia</taxon>
    </lineage>
</organism>
<dbReference type="Proteomes" id="UP001596050">
    <property type="component" value="Unassembled WGS sequence"/>
</dbReference>